<proteinExistence type="predicted"/>
<evidence type="ECO:0000313" key="2">
    <source>
        <dbReference type="EMBL" id="KAJ8928447.1"/>
    </source>
</evidence>
<dbReference type="InterPro" id="IPR058353">
    <property type="entry name" value="DUF8040"/>
</dbReference>
<keyword evidence="3" id="KW-1185">Reference proteome</keyword>
<dbReference type="Proteomes" id="UP001162156">
    <property type="component" value="Unassembled WGS sequence"/>
</dbReference>
<gene>
    <name evidence="2" type="ORF">NQ314_019037</name>
</gene>
<feature type="domain" description="DUF8040" evidence="1">
    <location>
        <begin position="49"/>
        <end position="128"/>
    </location>
</feature>
<protein>
    <recommendedName>
        <fullName evidence="1">DUF8040 domain-containing protein</fullName>
    </recommendedName>
</protein>
<dbReference type="Pfam" id="PF26138">
    <property type="entry name" value="DUF8040"/>
    <property type="match status" value="1"/>
</dbReference>
<name>A0AAV8WQ82_9CUCU</name>
<dbReference type="EMBL" id="JANEYF010005380">
    <property type="protein sequence ID" value="KAJ8928447.1"/>
    <property type="molecule type" value="Genomic_DNA"/>
</dbReference>
<sequence length="161" mass="19228">MEMYITRSIELSDVSSTESDASTEEQGYFLLEEKHCIKDYFEKTVPTYSEKEFKTHFRINKTLFEDLSNKFCKSNIFRKRRNYNLVSPSKHLAVFLWFASHEACSYRDIDRFNLSLWTVHHIIYHVTMLLSNMPKDIIKWPNKNQIVETAEHYSRKKASLT</sequence>
<organism evidence="2 3">
    <name type="scientific">Rhamnusium bicolor</name>
    <dbReference type="NCBI Taxonomy" id="1586634"/>
    <lineage>
        <taxon>Eukaryota</taxon>
        <taxon>Metazoa</taxon>
        <taxon>Ecdysozoa</taxon>
        <taxon>Arthropoda</taxon>
        <taxon>Hexapoda</taxon>
        <taxon>Insecta</taxon>
        <taxon>Pterygota</taxon>
        <taxon>Neoptera</taxon>
        <taxon>Endopterygota</taxon>
        <taxon>Coleoptera</taxon>
        <taxon>Polyphaga</taxon>
        <taxon>Cucujiformia</taxon>
        <taxon>Chrysomeloidea</taxon>
        <taxon>Cerambycidae</taxon>
        <taxon>Lepturinae</taxon>
        <taxon>Rhagiini</taxon>
        <taxon>Rhamnusium</taxon>
    </lineage>
</organism>
<comment type="caution">
    <text evidence="2">The sequence shown here is derived from an EMBL/GenBank/DDBJ whole genome shotgun (WGS) entry which is preliminary data.</text>
</comment>
<accession>A0AAV8WQ82</accession>
<evidence type="ECO:0000313" key="3">
    <source>
        <dbReference type="Proteomes" id="UP001162156"/>
    </source>
</evidence>
<dbReference type="AlphaFoldDB" id="A0AAV8WQ82"/>
<reference evidence="2" key="1">
    <citation type="journal article" date="2023" name="Insect Mol. Biol.">
        <title>Genome sequencing provides insights into the evolution of gene families encoding plant cell wall-degrading enzymes in longhorned beetles.</title>
        <authorList>
            <person name="Shin N.R."/>
            <person name="Okamura Y."/>
            <person name="Kirsch R."/>
            <person name="Pauchet Y."/>
        </authorList>
    </citation>
    <scope>NUCLEOTIDE SEQUENCE</scope>
    <source>
        <strain evidence="2">RBIC_L_NR</strain>
    </source>
</reference>
<evidence type="ECO:0000259" key="1">
    <source>
        <dbReference type="Pfam" id="PF26138"/>
    </source>
</evidence>